<evidence type="ECO:0000313" key="3">
    <source>
        <dbReference type="EMBL" id="GAA3185569.1"/>
    </source>
</evidence>
<feature type="domain" description="UspA" evidence="2">
    <location>
        <begin position="166"/>
        <end position="300"/>
    </location>
</feature>
<dbReference type="PANTHER" id="PTHR46268">
    <property type="entry name" value="STRESS RESPONSE PROTEIN NHAX"/>
    <property type="match status" value="1"/>
</dbReference>
<evidence type="ECO:0000256" key="1">
    <source>
        <dbReference type="ARBA" id="ARBA00008791"/>
    </source>
</evidence>
<dbReference type="SUPFAM" id="SSF52402">
    <property type="entry name" value="Adenine nucleotide alpha hydrolases-like"/>
    <property type="match status" value="2"/>
</dbReference>
<dbReference type="Pfam" id="PF00582">
    <property type="entry name" value="Usp"/>
    <property type="match status" value="2"/>
</dbReference>
<reference evidence="4" key="1">
    <citation type="journal article" date="2019" name="Int. J. Syst. Evol. Microbiol.">
        <title>The Global Catalogue of Microorganisms (GCM) 10K type strain sequencing project: providing services to taxonomists for standard genome sequencing and annotation.</title>
        <authorList>
            <consortium name="The Broad Institute Genomics Platform"/>
            <consortium name="The Broad Institute Genome Sequencing Center for Infectious Disease"/>
            <person name="Wu L."/>
            <person name="Ma J."/>
        </authorList>
    </citation>
    <scope>NUCLEOTIDE SEQUENCE [LARGE SCALE GENOMIC DNA]</scope>
    <source>
        <strain evidence="4">JCM 9095</strain>
    </source>
</reference>
<dbReference type="Proteomes" id="UP001501866">
    <property type="component" value="Unassembled WGS sequence"/>
</dbReference>
<proteinExistence type="inferred from homology"/>
<comment type="similarity">
    <text evidence="1">Belongs to the universal stress protein A family.</text>
</comment>
<dbReference type="InterPro" id="IPR014729">
    <property type="entry name" value="Rossmann-like_a/b/a_fold"/>
</dbReference>
<evidence type="ECO:0000259" key="2">
    <source>
        <dbReference type="Pfam" id="PF00582"/>
    </source>
</evidence>
<protein>
    <submittedName>
        <fullName evidence="3">Universal stress protein</fullName>
    </submittedName>
</protein>
<sequence length="302" mass="32887">MTIMIRPIVAGVVDIREGLSAADWAAREALRRGLPLRLVHAWEAGLPEQETESALPELKAPQYHARRVLHTALDRLSERYPQLNITAEQVHRMPVPALLAESENAELLVIGSQGPSGLGGFISGSVAMATAARIERPLVLVRAGETAEDEHLPDDDAKPSPNTPLRDVAVAVDVDGTSEEVLGFAFHAAEMRRAPLRAIQAWYRPFSHGLPDAAERARTRAKAERELTELLGPWREKFPTVFVKEDLHEGRPAHVLVDAAAGAGLLVVGHRMRRAAIGAHTGPVAHALIHHVREPVVLVPHD</sequence>
<gene>
    <name evidence="3" type="ORF">GCM10010451_38540</name>
</gene>
<keyword evidence="4" id="KW-1185">Reference proteome</keyword>
<dbReference type="Gene3D" id="3.40.50.620">
    <property type="entry name" value="HUPs"/>
    <property type="match status" value="2"/>
</dbReference>
<dbReference type="EMBL" id="BAAAUH010000028">
    <property type="protein sequence ID" value="GAA3185569.1"/>
    <property type="molecule type" value="Genomic_DNA"/>
</dbReference>
<organism evidence="3 4">
    <name type="scientific">Streptomyces virens</name>
    <dbReference type="NCBI Taxonomy" id="285572"/>
    <lineage>
        <taxon>Bacteria</taxon>
        <taxon>Bacillati</taxon>
        <taxon>Actinomycetota</taxon>
        <taxon>Actinomycetes</taxon>
        <taxon>Kitasatosporales</taxon>
        <taxon>Streptomycetaceae</taxon>
        <taxon>Streptomyces</taxon>
    </lineage>
</organism>
<dbReference type="PRINTS" id="PR01438">
    <property type="entry name" value="UNVRSLSTRESS"/>
</dbReference>
<dbReference type="PANTHER" id="PTHR46268:SF6">
    <property type="entry name" value="UNIVERSAL STRESS PROTEIN UP12"/>
    <property type="match status" value="1"/>
</dbReference>
<dbReference type="InterPro" id="IPR006016">
    <property type="entry name" value="UspA"/>
</dbReference>
<comment type="caution">
    <text evidence="3">The sequence shown here is derived from an EMBL/GenBank/DDBJ whole genome shotgun (WGS) entry which is preliminary data.</text>
</comment>
<dbReference type="InterPro" id="IPR006015">
    <property type="entry name" value="Universal_stress_UspA"/>
</dbReference>
<evidence type="ECO:0000313" key="4">
    <source>
        <dbReference type="Proteomes" id="UP001501866"/>
    </source>
</evidence>
<accession>A0ABP6PQ04</accession>
<name>A0ABP6PQ04_9ACTN</name>
<feature type="domain" description="UspA" evidence="2">
    <location>
        <begin position="4"/>
        <end position="142"/>
    </location>
</feature>